<dbReference type="CDD" id="cd00054">
    <property type="entry name" value="EGF_CA"/>
    <property type="match status" value="2"/>
</dbReference>
<evidence type="ECO:0000313" key="7">
    <source>
        <dbReference type="EMBL" id="KAJ8307267.1"/>
    </source>
</evidence>
<feature type="domain" description="EGF-like" evidence="6">
    <location>
        <begin position="70"/>
        <end position="106"/>
    </location>
</feature>
<dbReference type="SMART" id="SM00181">
    <property type="entry name" value="EGF"/>
    <property type="match status" value="4"/>
</dbReference>
<feature type="disulfide bond" evidence="5">
    <location>
        <begin position="149"/>
        <end position="159"/>
    </location>
</feature>
<dbReference type="InterPro" id="IPR001881">
    <property type="entry name" value="EGF-like_Ca-bd_dom"/>
</dbReference>
<dbReference type="PROSITE" id="PS50026">
    <property type="entry name" value="EGF_3"/>
    <property type="match status" value="3"/>
</dbReference>
<evidence type="ECO:0000259" key="6">
    <source>
        <dbReference type="PROSITE" id="PS50026"/>
    </source>
</evidence>
<dbReference type="Pfam" id="PF12661">
    <property type="entry name" value="hEGF"/>
    <property type="match status" value="1"/>
</dbReference>
<organism evidence="7 8">
    <name type="scientific">Tegillarca granosa</name>
    <name type="common">Malaysian cockle</name>
    <name type="synonym">Anadara granosa</name>
    <dbReference type="NCBI Taxonomy" id="220873"/>
    <lineage>
        <taxon>Eukaryota</taxon>
        <taxon>Metazoa</taxon>
        <taxon>Spiralia</taxon>
        <taxon>Lophotrochozoa</taxon>
        <taxon>Mollusca</taxon>
        <taxon>Bivalvia</taxon>
        <taxon>Autobranchia</taxon>
        <taxon>Pteriomorphia</taxon>
        <taxon>Arcoida</taxon>
        <taxon>Arcoidea</taxon>
        <taxon>Arcidae</taxon>
        <taxon>Tegillarca</taxon>
    </lineage>
</organism>
<evidence type="ECO:0000256" key="4">
    <source>
        <dbReference type="ARBA" id="ARBA00023157"/>
    </source>
</evidence>
<evidence type="ECO:0000256" key="5">
    <source>
        <dbReference type="PROSITE-ProRule" id="PRU00076"/>
    </source>
</evidence>
<dbReference type="Pfam" id="PF00008">
    <property type="entry name" value="EGF"/>
    <property type="match status" value="2"/>
</dbReference>
<dbReference type="Gene3D" id="2.10.25.10">
    <property type="entry name" value="Laminin"/>
    <property type="match status" value="3"/>
</dbReference>
<dbReference type="Proteomes" id="UP001217089">
    <property type="component" value="Unassembled WGS sequence"/>
</dbReference>
<dbReference type="PROSITE" id="PS00022">
    <property type="entry name" value="EGF_1"/>
    <property type="match status" value="3"/>
</dbReference>
<feature type="disulfide bond" evidence="5">
    <location>
        <begin position="96"/>
        <end position="105"/>
    </location>
</feature>
<dbReference type="SUPFAM" id="SSF57196">
    <property type="entry name" value="EGF/Laminin"/>
    <property type="match status" value="3"/>
</dbReference>
<sequence>MKSQMDVLLADDTKLQVSQQEITKLWHTLQMETSKIAENQKRLTSLESKVVSSTSPAKETKASCTACTAAKHPCASDPCKNGGQCLEVNHGYMCICDLNYSGKNCEQTNHCFGVNCQNGGTCVSNMVGSSCVCATGFTGPNCESKLDACSSNPCVNGLCFLDNKTDFTCLCKDGFTGSTCAVASQGAHQTLVPLKSTIPTTSRSPRFCANGNTCNDPAICIDKGPSNYTCECPPTNKTMNDICFEPFYYKDFDWCCVKNVCINNSQPICD</sequence>
<dbReference type="PANTHER" id="PTHR12916:SF4">
    <property type="entry name" value="UNINFLATABLE, ISOFORM C"/>
    <property type="match status" value="1"/>
</dbReference>
<comment type="caution">
    <text evidence="5">Lacks conserved residue(s) required for the propagation of feature annotation.</text>
</comment>
<proteinExistence type="predicted"/>
<protein>
    <recommendedName>
        <fullName evidence="6">EGF-like domain-containing protein</fullName>
    </recommendedName>
</protein>
<evidence type="ECO:0000256" key="2">
    <source>
        <dbReference type="ARBA" id="ARBA00022729"/>
    </source>
</evidence>
<dbReference type="InterPro" id="IPR013032">
    <property type="entry name" value="EGF-like_CS"/>
</dbReference>
<dbReference type="InterPro" id="IPR000742">
    <property type="entry name" value="EGF"/>
</dbReference>
<evidence type="ECO:0000256" key="3">
    <source>
        <dbReference type="ARBA" id="ARBA00022737"/>
    </source>
</evidence>
<comment type="caution">
    <text evidence="7">The sequence shown here is derived from an EMBL/GenBank/DDBJ whole genome shotgun (WGS) entry which is preliminary data.</text>
</comment>
<feature type="domain" description="EGF-like" evidence="6">
    <location>
        <begin position="107"/>
        <end position="143"/>
    </location>
</feature>
<evidence type="ECO:0000313" key="8">
    <source>
        <dbReference type="Proteomes" id="UP001217089"/>
    </source>
</evidence>
<feature type="disulfide bond" evidence="5">
    <location>
        <begin position="133"/>
        <end position="142"/>
    </location>
</feature>
<dbReference type="SMART" id="SM00179">
    <property type="entry name" value="EGF_CA"/>
    <property type="match status" value="3"/>
</dbReference>
<dbReference type="PROSITE" id="PS51640">
    <property type="entry name" value="MRG"/>
    <property type="match status" value="1"/>
</dbReference>
<keyword evidence="2" id="KW-0732">Signal</keyword>
<keyword evidence="4 5" id="KW-1015">Disulfide bond</keyword>
<keyword evidence="3" id="KW-0677">Repeat</keyword>
<name>A0ABQ9EPV4_TEGGR</name>
<dbReference type="PANTHER" id="PTHR12916">
    <property type="entry name" value="CYTOCHROME C OXIDASE POLYPEPTIDE VIC-2"/>
    <property type="match status" value="1"/>
</dbReference>
<keyword evidence="1 5" id="KW-0245">EGF-like domain</keyword>
<dbReference type="PROSITE" id="PS01186">
    <property type="entry name" value="EGF_2"/>
    <property type="match status" value="2"/>
</dbReference>
<evidence type="ECO:0000256" key="1">
    <source>
        <dbReference type="ARBA" id="ARBA00022536"/>
    </source>
</evidence>
<keyword evidence="8" id="KW-1185">Reference proteome</keyword>
<gene>
    <name evidence="7" type="ORF">KUTeg_015351</name>
</gene>
<dbReference type="EMBL" id="JARBDR010000793">
    <property type="protein sequence ID" value="KAJ8307267.1"/>
    <property type="molecule type" value="Genomic_DNA"/>
</dbReference>
<accession>A0ABQ9EPV4</accession>
<reference evidence="7 8" key="1">
    <citation type="submission" date="2022-12" db="EMBL/GenBank/DDBJ databases">
        <title>Chromosome-level genome of Tegillarca granosa.</title>
        <authorList>
            <person name="Kim J."/>
        </authorList>
    </citation>
    <scope>NUCLEOTIDE SEQUENCE [LARGE SCALE GENOMIC DNA]</scope>
    <source>
        <strain evidence="7">Teg-2019</strain>
        <tissue evidence="7">Adductor muscle</tissue>
    </source>
</reference>
<feature type="disulfide bond" evidence="5">
    <location>
        <begin position="171"/>
        <end position="180"/>
    </location>
</feature>
<feature type="domain" description="EGF-like" evidence="6">
    <location>
        <begin position="145"/>
        <end position="181"/>
    </location>
</feature>